<dbReference type="GO" id="GO:0005576">
    <property type="term" value="C:extracellular region"/>
    <property type="evidence" value="ECO:0007669"/>
    <property type="project" value="UniProtKB-SubCell"/>
</dbReference>
<evidence type="ECO:0000259" key="9">
    <source>
        <dbReference type="PROSITE" id="PS01186"/>
    </source>
</evidence>
<feature type="region of interest" description="Disordered" evidence="5">
    <location>
        <begin position="492"/>
        <end position="584"/>
    </location>
</feature>
<name>A0A8J9ZRH8_BRALA</name>
<dbReference type="SUPFAM" id="SSF82895">
    <property type="entry name" value="TSP-1 type 1 repeat"/>
    <property type="match status" value="1"/>
</dbReference>
<dbReference type="GO" id="GO:0031640">
    <property type="term" value="P:killing of cells of another organism"/>
    <property type="evidence" value="ECO:0007669"/>
    <property type="project" value="UniProtKB-KW"/>
</dbReference>
<comment type="subcellular location">
    <subcellularLocation>
        <location evidence="1">Secreted</location>
    </subcellularLocation>
</comment>
<protein>
    <submittedName>
        <fullName evidence="10">ADGRB2 protein</fullName>
    </submittedName>
</protein>
<evidence type="ECO:0000256" key="6">
    <source>
        <dbReference type="SAM" id="Phobius"/>
    </source>
</evidence>
<evidence type="ECO:0000313" key="10">
    <source>
        <dbReference type="EMBL" id="CAH1262113.1"/>
    </source>
</evidence>
<feature type="compositionally biased region" description="Basic and acidic residues" evidence="5">
    <location>
        <begin position="497"/>
        <end position="577"/>
    </location>
</feature>
<keyword evidence="6" id="KW-0812">Transmembrane</keyword>
<keyword evidence="7" id="KW-0732">Signal</keyword>
<evidence type="ECO:0000256" key="5">
    <source>
        <dbReference type="SAM" id="MobiDB-lite"/>
    </source>
</evidence>
<dbReference type="PROSITE" id="PS00022">
    <property type="entry name" value="EGF_1"/>
    <property type="match status" value="1"/>
</dbReference>
<evidence type="ECO:0000259" key="8">
    <source>
        <dbReference type="PROSITE" id="PS00022"/>
    </source>
</evidence>
<dbReference type="OrthoDB" id="9991643at2759"/>
<feature type="domain" description="EGF-like" evidence="8 9">
    <location>
        <begin position="182"/>
        <end position="193"/>
    </location>
</feature>
<dbReference type="InterPro" id="IPR000884">
    <property type="entry name" value="TSP1_rpt"/>
</dbReference>
<evidence type="ECO:0000256" key="7">
    <source>
        <dbReference type="SAM" id="SignalP"/>
    </source>
</evidence>
<dbReference type="Pfam" id="PF00090">
    <property type="entry name" value="TSP_1"/>
    <property type="match status" value="1"/>
</dbReference>
<accession>A0A8J9ZRH8</accession>
<dbReference type="AlphaFoldDB" id="A0A8J9ZRH8"/>
<dbReference type="InterPro" id="IPR036383">
    <property type="entry name" value="TSP1_rpt_sf"/>
</dbReference>
<keyword evidence="3" id="KW-0204">Cytolysis</keyword>
<dbReference type="PANTHER" id="PTHR45742:SF8">
    <property type="entry name" value="FLOCCULATION PROTEIN FLO11"/>
    <property type="match status" value="1"/>
</dbReference>
<sequence length="584" mass="63665">MLKKTQTRLVIILFLLMVTGPSEGWRRRRRRRAPTPVNCAWGSWGSWGGCSAPCGNSGTRTRTRGVARHAQYGGAGCAGPSSQTEPCNRVCHNGGTPFASHCACEGDYWNTCCQSACSPISHCASLSCSHGSNQQCQRCDGDYGVRGQAFDNLGTRCRQACSWREDSNSCYPGTCASGVQSCTCAPGFGGQSCRTVHQAPAFHDCSYELTGINVNGIATEQGSCSRSSEDGDAAYINMARVERIRVRWTATFQPGSLPDAPVYVKSMALGITEGSIVVSLQNENVETASETTTCSTAIGTGTADNPVQGMFTCEEDISLDWTASPGQGIQILLKATSGGNLHLYDRDSNSKVKVKYFTGFQGNHTADIIFDFKPPGQGTPSHGKTPSSEGSTGIPWALYGGLGAGVVMFLIISVAICCCCCCYCRTGQSNIRQTPAPHPKNSYQNRAYRNDIYDNTGGASTASGDSYYLGPLPPPPVDVPPKKLEEDHVYEYVKPSEYQRPKAHDYQGLKPHDYQQPKPHDYQQPKPHDYQQPKPHDYQQPKPHDYQGLQHRDYQGLKANEYHGPKPHEYQGLKAHEYQGLQPH</sequence>
<organism evidence="10 11">
    <name type="scientific">Branchiostoma lanceolatum</name>
    <name type="common">Common lancelet</name>
    <name type="synonym">Amphioxus lanceolatum</name>
    <dbReference type="NCBI Taxonomy" id="7740"/>
    <lineage>
        <taxon>Eukaryota</taxon>
        <taxon>Metazoa</taxon>
        <taxon>Chordata</taxon>
        <taxon>Cephalochordata</taxon>
        <taxon>Leptocardii</taxon>
        <taxon>Amphioxiformes</taxon>
        <taxon>Branchiostomatidae</taxon>
        <taxon>Branchiostoma</taxon>
    </lineage>
</organism>
<evidence type="ECO:0000256" key="2">
    <source>
        <dbReference type="ARBA" id="ARBA00022525"/>
    </source>
</evidence>
<dbReference type="Gene3D" id="2.20.100.10">
    <property type="entry name" value="Thrombospondin type-1 (TSP1) repeat"/>
    <property type="match status" value="1"/>
</dbReference>
<evidence type="ECO:0000313" key="11">
    <source>
        <dbReference type="Proteomes" id="UP000838412"/>
    </source>
</evidence>
<reference evidence="10" key="1">
    <citation type="submission" date="2022-01" db="EMBL/GenBank/DDBJ databases">
        <authorList>
            <person name="Braso-Vives M."/>
        </authorList>
    </citation>
    <scope>NUCLEOTIDE SEQUENCE</scope>
</reference>
<feature type="transmembrane region" description="Helical" evidence="6">
    <location>
        <begin position="396"/>
        <end position="424"/>
    </location>
</feature>
<feature type="chain" id="PRO_5035464723" evidence="7">
    <location>
        <begin position="25"/>
        <end position="584"/>
    </location>
</feature>
<evidence type="ECO:0000256" key="3">
    <source>
        <dbReference type="ARBA" id="ARBA00022852"/>
    </source>
</evidence>
<keyword evidence="2" id="KW-0964">Secreted</keyword>
<keyword evidence="4" id="KW-1015">Disulfide bond</keyword>
<dbReference type="InterPro" id="IPR000742">
    <property type="entry name" value="EGF"/>
</dbReference>
<feature type="signal peptide" evidence="7">
    <location>
        <begin position="1"/>
        <end position="24"/>
    </location>
</feature>
<proteinExistence type="predicted"/>
<dbReference type="Proteomes" id="UP000838412">
    <property type="component" value="Chromosome 4"/>
</dbReference>
<dbReference type="SMART" id="SM00209">
    <property type="entry name" value="TSP1"/>
    <property type="match status" value="1"/>
</dbReference>
<dbReference type="PANTHER" id="PTHR45742">
    <property type="entry name" value="COMPLEMENT COMPONENT C6"/>
    <property type="match status" value="1"/>
</dbReference>
<dbReference type="PROSITE" id="PS01186">
    <property type="entry name" value="EGF_2"/>
    <property type="match status" value="1"/>
</dbReference>
<keyword evidence="6" id="KW-1133">Transmembrane helix</keyword>
<evidence type="ECO:0000256" key="1">
    <source>
        <dbReference type="ARBA" id="ARBA00004613"/>
    </source>
</evidence>
<dbReference type="EMBL" id="OV696689">
    <property type="protein sequence ID" value="CAH1262113.1"/>
    <property type="molecule type" value="Genomic_DNA"/>
</dbReference>
<keyword evidence="6" id="KW-0472">Membrane</keyword>
<gene>
    <name evidence="10" type="primary">ADGRB2</name>
    <name evidence="10" type="ORF">BLAG_LOCUS17330</name>
</gene>
<keyword evidence="11" id="KW-1185">Reference proteome</keyword>
<evidence type="ECO:0000256" key="4">
    <source>
        <dbReference type="ARBA" id="ARBA00023157"/>
    </source>
</evidence>
<dbReference type="PROSITE" id="PS50092">
    <property type="entry name" value="TSP1"/>
    <property type="match status" value="1"/>
</dbReference>